<evidence type="ECO:0000256" key="1">
    <source>
        <dbReference type="ARBA" id="ARBA00004325"/>
    </source>
</evidence>
<keyword evidence="2 6" id="KW-0812">Transmembrane</keyword>
<evidence type="ECO:0000259" key="7">
    <source>
        <dbReference type="PROSITE" id="PS51503"/>
    </source>
</evidence>
<protein>
    <recommendedName>
        <fullName evidence="7">HIG1 domain-containing protein</fullName>
    </recommendedName>
</protein>
<dbReference type="InterPro" id="IPR050355">
    <property type="entry name" value="RCF1"/>
</dbReference>
<dbReference type="GO" id="GO:0097250">
    <property type="term" value="P:mitochondrial respirasome assembly"/>
    <property type="evidence" value="ECO:0007669"/>
    <property type="project" value="TreeGrafter"/>
</dbReference>
<evidence type="ECO:0000256" key="5">
    <source>
        <dbReference type="ARBA" id="ARBA00023136"/>
    </source>
</evidence>
<accession>A0A7M7G7M4</accession>
<evidence type="ECO:0000313" key="9">
    <source>
        <dbReference type="Proteomes" id="UP000002358"/>
    </source>
</evidence>
<dbReference type="FunCoup" id="A0A7M7G7M4">
    <property type="interactions" value="224"/>
</dbReference>
<evidence type="ECO:0000313" key="8">
    <source>
        <dbReference type="EnsemblMetazoa" id="XP_001607104"/>
    </source>
</evidence>
<evidence type="ECO:0000256" key="3">
    <source>
        <dbReference type="ARBA" id="ARBA00022989"/>
    </source>
</evidence>
<evidence type="ECO:0000256" key="2">
    <source>
        <dbReference type="ARBA" id="ARBA00022692"/>
    </source>
</evidence>
<dbReference type="EnsemblMetazoa" id="XM_001607054">
    <property type="protein sequence ID" value="XP_001607104"/>
    <property type="gene ID" value="LOC100113942"/>
</dbReference>
<feature type="transmembrane region" description="Helical" evidence="6">
    <location>
        <begin position="72"/>
        <end position="91"/>
    </location>
</feature>
<organism evidence="8 9">
    <name type="scientific">Nasonia vitripennis</name>
    <name type="common">Parasitic wasp</name>
    <dbReference type="NCBI Taxonomy" id="7425"/>
    <lineage>
        <taxon>Eukaryota</taxon>
        <taxon>Metazoa</taxon>
        <taxon>Ecdysozoa</taxon>
        <taxon>Arthropoda</taxon>
        <taxon>Hexapoda</taxon>
        <taxon>Insecta</taxon>
        <taxon>Pterygota</taxon>
        <taxon>Neoptera</taxon>
        <taxon>Endopterygota</taxon>
        <taxon>Hymenoptera</taxon>
        <taxon>Apocrita</taxon>
        <taxon>Proctotrupomorpha</taxon>
        <taxon>Chalcidoidea</taxon>
        <taxon>Pteromalidae</taxon>
        <taxon>Pteromalinae</taxon>
        <taxon>Nasonia</taxon>
    </lineage>
</organism>
<dbReference type="Gene3D" id="6.10.140.1320">
    <property type="match status" value="1"/>
</dbReference>
<keyword evidence="9" id="KW-1185">Reference proteome</keyword>
<dbReference type="PANTHER" id="PTHR12297:SF3">
    <property type="entry name" value="HIG1 DOMAIN FAMILY MEMBER 1A"/>
    <property type="match status" value="1"/>
</dbReference>
<name>A0A7M7G7M4_NASVI</name>
<reference evidence="8" key="1">
    <citation type="submission" date="2021-01" db="UniProtKB">
        <authorList>
            <consortium name="EnsemblMetazoa"/>
        </authorList>
    </citation>
    <scope>IDENTIFICATION</scope>
</reference>
<dbReference type="KEGG" id="nvi:100113942"/>
<proteinExistence type="predicted"/>
<keyword evidence="3 6" id="KW-1133">Transmembrane helix</keyword>
<dbReference type="InterPro" id="IPR007667">
    <property type="entry name" value="Hypoxia_induced_domain"/>
</dbReference>
<dbReference type="InParanoid" id="A0A7M7G7M4"/>
<evidence type="ECO:0000256" key="4">
    <source>
        <dbReference type="ARBA" id="ARBA00023128"/>
    </source>
</evidence>
<dbReference type="EnsemblMetazoa" id="XM_003425921">
    <property type="protein sequence ID" value="XP_003425969"/>
    <property type="gene ID" value="LOC100113942"/>
</dbReference>
<dbReference type="OrthoDB" id="10003563at2759"/>
<gene>
    <name evidence="8" type="primary">100113942</name>
</gene>
<feature type="domain" description="HIG1" evidence="7">
    <location>
        <begin position="7"/>
        <end position="100"/>
    </location>
</feature>
<keyword evidence="4" id="KW-0496">Mitochondrion</keyword>
<sequence>MSNNQPPGTIAEFTSTYEEERFGSGIVRQIQEKPVVMTGIVGMIGALGYGYNRYKTKGFLVSPSLFLMQLRVGAQAMVVGCITCGMVYNMVQQHLLKKKNEPEH</sequence>
<dbReference type="AlphaFoldDB" id="A0A7M7G7M4"/>
<dbReference type="PANTHER" id="PTHR12297">
    <property type="entry name" value="HYPOXIA-INDUCBILE GENE 1 HIG1 -RELATED"/>
    <property type="match status" value="1"/>
</dbReference>
<dbReference type="PROSITE" id="PS51503">
    <property type="entry name" value="HIG1"/>
    <property type="match status" value="1"/>
</dbReference>
<dbReference type="GO" id="GO:0031966">
    <property type="term" value="C:mitochondrial membrane"/>
    <property type="evidence" value="ECO:0007669"/>
    <property type="project" value="UniProtKB-SubCell"/>
</dbReference>
<comment type="subcellular location">
    <subcellularLocation>
        <location evidence="1">Mitochondrion membrane</location>
    </subcellularLocation>
</comment>
<dbReference type="Pfam" id="PF04588">
    <property type="entry name" value="HIG_1_N"/>
    <property type="match status" value="1"/>
</dbReference>
<evidence type="ECO:0000256" key="6">
    <source>
        <dbReference type="SAM" id="Phobius"/>
    </source>
</evidence>
<feature type="transmembrane region" description="Helical" evidence="6">
    <location>
        <begin position="35"/>
        <end position="52"/>
    </location>
</feature>
<keyword evidence="5 6" id="KW-0472">Membrane</keyword>
<dbReference type="Proteomes" id="UP000002358">
    <property type="component" value="Chromosome 2"/>
</dbReference>
<dbReference type="OMA" id="SRGNTQM"/>